<accession>V4AYW0</accession>
<evidence type="ECO:0000256" key="3">
    <source>
        <dbReference type="ARBA" id="ARBA00013075"/>
    </source>
</evidence>
<keyword evidence="6" id="KW-0521">NADP</keyword>
<dbReference type="PANTHER" id="PTHR44085">
    <property type="entry name" value="SEPIAPTERIN REDUCTASE"/>
    <property type="match status" value="1"/>
</dbReference>
<dbReference type="Proteomes" id="UP000030746">
    <property type="component" value="Unassembled WGS sequence"/>
</dbReference>
<evidence type="ECO:0000256" key="4">
    <source>
        <dbReference type="ARBA" id="ARBA00019170"/>
    </source>
</evidence>
<comment type="subcellular location">
    <subcellularLocation>
        <location evidence="1">Cytoplasm</location>
    </subcellularLocation>
</comment>
<dbReference type="Pfam" id="PF00106">
    <property type="entry name" value="adh_short"/>
    <property type="match status" value="1"/>
</dbReference>
<comment type="similarity">
    <text evidence="2">Belongs to the sepiapterin reductase family.</text>
</comment>
<dbReference type="InterPro" id="IPR006393">
    <property type="entry name" value="Sepiapterin_red"/>
</dbReference>
<proteinExistence type="inferred from homology"/>
<evidence type="ECO:0000313" key="8">
    <source>
        <dbReference type="EMBL" id="ESO98896.1"/>
    </source>
</evidence>
<evidence type="ECO:0000256" key="7">
    <source>
        <dbReference type="ARBA" id="ARBA00023002"/>
    </source>
</evidence>
<evidence type="ECO:0000256" key="2">
    <source>
        <dbReference type="ARBA" id="ARBA00010483"/>
    </source>
</evidence>
<dbReference type="Gene3D" id="3.40.50.720">
    <property type="entry name" value="NAD(P)-binding Rossmann-like Domain"/>
    <property type="match status" value="1"/>
</dbReference>
<dbReference type="InterPro" id="IPR051721">
    <property type="entry name" value="Biopterin_syn/organic_redct"/>
</dbReference>
<keyword evidence="9" id="KW-1185">Reference proteome</keyword>
<dbReference type="GO" id="GO:0005737">
    <property type="term" value="C:cytoplasm"/>
    <property type="evidence" value="ECO:0007669"/>
    <property type="project" value="UniProtKB-SubCell"/>
</dbReference>
<dbReference type="HOGENOM" id="CLU_010194_2_11_1"/>
<dbReference type="KEGG" id="lgi:LOTGIDRAFT_114065"/>
<dbReference type="PRINTS" id="PR00081">
    <property type="entry name" value="GDHRDH"/>
</dbReference>
<sequence>MSLLNKKSVCVITGASRGIGEGLAIQFAKCIAQDSVLILLARSVPDLEVVQTKVLALPECKKSNVKVIIKRFDQGSTNKEDFESLFSSIFKENNIFVSEFQQGIMIHNAGTLDETKFCKNLHYISKTGQFFQINLTGMITLNAIFLQEFSKLSKVVVNMSSLAAVMPIKSWGLYCTVKSGRDMFFKILAIEDPSIRVLNYAPGPVKTDMMNIVQTQSEDTEIQETYQKLNKEEKLLTAEMTCSKFMEILELNKFESGVHIDYYDEY</sequence>
<name>V4AYW0_LOTGI</name>
<dbReference type="InterPro" id="IPR002347">
    <property type="entry name" value="SDR_fam"/>
</dbReference>
<dbReference type="OMA" id="GFAQECP"/>
<reference evidence="8 9" key="1">
    <citation type="journal article" date="2013" name="Nature">
        <title>Insights into bilaterian evolution from three spiralian genomes.</title>
        <authorList>
            <person name="Simakov O."/>
            <person name="Marletaz F."/>
            <person name="Cho S.J."/>
            <person name="Edsinger-Gonzales E."/>
            <person name="Havlak P."/>
            <person name="Hellsten U."/>
            <person name="Kuo D.H."/>
            <person name="Larsson T."/>
            <person name="Lv J."/>
            <person name="Arendt D."/>
            <person name="Savage R."/>
            <person name="Osoegawa K."/>
            <person name="de Jong P."/>
            <person name="Grimwood J."/>
            <person name="Chapman J.A."/>
            <person name="Shapiro H."/>
            <person name="Aerts A."/>
            <person name="Otillar R.P."/>
            <person name="Terry A.Y."/>
            <person name="Boore J.L."/>
            <person name="Grigoriev I.V."/>
            <person name="Lindberg D.R."/>
            <person name="Seaver E.C."/>
            <person name="Weisblat D.A."/>
            <person name="Putnam N.H."/>
            <person name="Rokhsar D.S."/>
        </authorList>
    </citation>
    <scope>NUCLEOTIDE SEQUENCE [LARGE SCALE GENOMIC DNA]</scope>
</reference>
<dbReference type="GO" id="GO:0004757">
    <property type="term" value="F:sepiapterin reductase (NADP+) activity"/>
    <property type="evidence" value="ECO:0007669"/>
    <property type="project" value="UniProtKB-EC"/>
</dbReference>
<protein>
    <recommendedName>
        <fullName evidence="4">Sepiapterin reductase</fullName>
        <ecNumber evidence="3">1.1.1.153</ecNumber>
    </recommendedName>
</protein>
<keyword evidence="5" id="KW-0963">Cytoplasm</keyword>
<dbReference type="GeneID" id="20231043"/>
<dbReference type="AlphaFoldDB" id="V4AYW0"/>
<dbReference type="CTD" id="20231043"/>
<dbReference type="EMBL" id="KB201205">
    <property type="protein sequence ID" value="ESO98896.1"/>
    <property type="molecule type" value="Genomic_DNA"/>
</dbReference>
<dbReference type="OrthoDB" id="153074at2759"/>
<evidence type="ECO:0000313" key="9">
    <source>
        <dbReference type="Proteomes" id="UP000030746"/>
    </source>
</evidence>
<dbReference type="STRING" id="225164.V4AYW0"/>
<dbReference type="NCBIfam" id="TIGR01500">
    <property type="entry name" value="sepiapter_red"/>
    <property type="match status" value="1"/>
</dbReference>
<dbReference type="RefSeq" id="XP_009050522.1">
    <property type="nucleotide sequence ID" value="XM_009052274.1"/>
</dbReference>
<dbReference type="InterPro" id="IPR036291">
    <property type="entry name" value="NAD(P)-bd_dom_sf"/>
</dbReference>
<dbReference type="PANTHER" id="PTHR44085:SF2">
    <property type="entry name" value="SEPIAPTERIN REDUCTASE"/>
    <property type="match status" value="1"/>
</dbReference>
<gene>
    <name evidence="8" type="ORF">LOTGIDRAFT_114065</name>
</gene>
<keyword evidence="7" id="KW-0560">Oxidoreductase</keyword>
<evidence type="ECO:0000256" key="5">
    <source>
        <dbReference type="ARBA" id="ARBA00022490"/>
    </source>
</evidence>
<dbReference type="SUPFAM" id="SSF51735">
    <property type="entry name" value="NAD(P)-binding Rossmann-fold domains"/>
    <property type="match status" value="1"/>
</dbReference>
<dbReference type="EC" id="1.1.1.153" evidence="3"/>
<organism evidence="8 9">
    <name type="scientific">Lottia gigantea</name>
    <name type="common">Giant owl limpet</name>
    <dbReference type="NCBI Taxonomy" id="225164"/>
    <lineage>
        <taxon>Eukaryota</taxon>
        <taxon>Metazoa</taxon>
        <taxon>Spiralia</taxon>
        <taxon>Lophotrochozoa</taxon>
        <taxon>Mollusca</taxon>
        <taxon>Gastropoda</taxon>
        <taxon>Patellogastropoda</taxon>
        <taxon>Lottioidea</taxon>
        <taxon>Lottiidae</taxon>
        <taxon>Lottia</taxon>
    </lineage>
</organism>
<evidence type="ECO:0000256" key="1">
    <source>
        <dbReference type="ARBA" id="ARBA00004496"/>
    </source>
</evidence>
<dbReference type="GO" id="GO:0006729">
    <property type="term" value="P:tetrahydrobiopterin biosynthetic process"/>
    <property type="evidence" value="ECO:0007669"/>
    <property type="project" value="InterPro"/>
</dbReference>
<evidence type="ECO:0000256" key="6">
    <source>
        <dbReference type="ARBA" id="ARBA00022857"/>
    </source>
</evidence>